<dbReference type="GO" id="GO:0005737">
    <property type="term" value="C:cytoplasm"/>
    <property type="evidence" value="ECO:0007669"/>
    <property type="project" value="TreeGrafter"/>
</dbReference>
<organism evidence="2 3">
    <name type="scientific">Clostridium intestinale</name>
    <dbReference type="NCBI Taxonomy" id="36845"/>
    <lineage>
        <taxon>Bacteria</taxon>
        <taxon>Bacillati</taxon>
        <taxon>Bacillota</taxon>
        <taxon>Clostridia</taxon>
        <taxon>Eubacteriales</taxon>
        <taxon>Clostridiaceae</taxon>
        <taxon>Clostridium</taxon>
    </lineage>
</organism>
<dbReference type="InterPro" id="IPR016181">
    <property type="entry name" value="Acyl_CoA_acyltransferase"/>
</dbReference>
<evidence type="ECO:0000313" key="2">
    <source>
        <dbReference type="EMBL" id="QLY78421.1"/>
    </source>
</evidence>
<reference evidence="2 3" key="1">
    <citation type="submission" date="2020-07" db="EMBL/GenBank/DDBJ databases">
        <title>Electron transfer.</title>
        <authorList>
            <person name="Huang L."/>
            <person name="Liu X."/>
            <person name="Zhou S."/>
        </authorList>
    </citation>
    <scope>NUCLEOTIDE SEQUENCE [LARGE SCALE GENOMIC DNA]</scope>
    <source>
        <strain evidence="2 3">Lx1</strain>
    </source>
</reference>
<dbReference type="InterPro" id="IPR000182">
    <property type="entry name" value="GNAT_dom"/>
</dbReference>
<dbReference type="PROSITE" id="PS51186">
    <property type="entry name" value="GNAT"/>
    <property type="match status" value="1"/>
</dbReference>
<dbReference type="PANTHER" id="PTHR43792">
    <property type="entry name" value="GNAT FAMILY, PUTATIVE (AFU_ORTHOLOGUE AFUA_3G00765)-RELATED-RELATED"/>
    <property type="match status" value="1"/>
</dbReference>
<protein>
    <submittedName>
        <fullName evidence="2">GNAT family N-acetyltransferase</fullName>
    </submittedName>
</protein>
<evidence type="ECO:0000313" key="3">
    <source>
        <dbReference type="Proteomes" id="UP000512286"/>
    </source>
</evidence>
<dbReference type="SUPFAM" id="SSF55729">
    <property type="entry name" value="Acyl-CoA N-acyltransferases (Nat)"/>
    <property type="match status" value="1"/>
</dbReference>
<gene>
    <name evidence="2" type="ORF">HZF06_15145</name>
</gene>
<dbReference type="Pfam" id="PF13302">
    <property type="entry name" value="Acetyltransf_3"/>
    <property type="match status" value="1"/>
</dbReference>
<sequence length="207" mass="24061">MVINCTNFDNENSANIFTINCKDIVLREFQMEDLEDIYNITLQPEIAEFLPDWIATKETRREWLIKYEIKENREFLDSVPDISKVKGRAFRLGVILKKSNKLIGWINSGLKEELPPPNREIGYAISNEYTGKGYGTQAAQGLIKYLFENTNTEILNATALTYNLASNNVIRKCGFRLIDKIEIEGKEYFYYRLSKSEYIMGEKDEKI</sequence>
<proteinExistence type="predicted"/>
<dbReference type="EMBL" id="CP059378">
    <property type="protein sequence ID" value="QLY78421.1"/>
    <property type="molecule type" value="Genomic_DNA"/>
</dbReference>
<dbReference type="RefSeq" id="WP_181600788.1">
    <property type="nucleotide sequence ID" value="NZ_CP059378.1"/>
</dbReference>
<name>A0A7D6ZEU7_9CLOT</name>
<dbReference type="InterPro" id="IPR051531">
    <property type="entry name" value="N-acetyltransferase"/>
</dbReference>
<evidence type="ECO:0000259" key="1">
    <source>
        <dbReference type="PROSITE" id="PS51186"/>
    </source>
</evidence>
<dbReference type="Gene3D" id="3.40.630.30">
    <property type="match status" value="1"/>
</dbReference>
<dbReference type="AlphaFoldDB" id="A0A7D6ZEU7"/>
<accession>A0A7D6ZEU7</accession>
<dbReference type="Proteomes" id="UP000512286">
    <property type="component" value="Chromosome"/>
</dbReference>
<dbReference type="GO" id="GO:0008999">
    <property type="term" value="F:protein-N-terminal-alanine acetyltransferase activity"/>
    <property type="evidence" value="ECO:0007669"/>
    <property type="project" value="TreeGrafter"/>
</dbReference>
<feature type="domain" description="N-acetyltransferase" evidence="1">
    <location>
        <begin position="24"/>
        <end position="205"/>
    </location>
</feature>
<dbReference type="PANTHER" id="PTHR43792:SF9">
    <property type="entry name" value="RIBOSOMAL-PROTEIN-ALANINE ACETYLTRANSFERASE"/>
    <property type="match status" value="1"/>
</dbReference>
<keyword evidence="2" id="KW-0808">Transferase</keyword>
<dbReference type="KEGG" id="cint:HZF06_15145"/>